<evidence type="ECO:0000259" key="1">
    <source>
        <dbReference type="PROSITE" id="PS50144"/>
    </source>
</evidence>
<dbReference type="CDD" id="cd00121">
    <property type="entry name" value="MATH"/>
    <property type="match status" value="1"/>
</dbReference>
<evidence type="ECO:0000313" key="2">
    <source>
        <dbReference type="EMBL" id="KCW77146.1"/>
    </source>
</evidence>
<dbReference type="PANTHER" id="PTHR46162:SF40">
    <property type="entry name" value="TRAF-LIKE FAMILY PROTEIN"/>
    <property type="match status" value="1"/>
</dbReference>
<dbReference type="PANTHER" id="PTHR46162">
    <property type="entry name" value="TRAF-LIKE FAMILY PROTEIN"/>
    <property type="match status" value="1"/>
</dbReference>
<reference evidence="2" key="1">
    <citation type="submission" date="2013-07" db="EMBL/GenBank/DDBJ databases">
        <title>The genome of Eucalyptus grandis.</title>
        <authorList>
            <person name="Schmutz J."/>
            <person name="Hayes R."/>
            <person name="Myburg A."/>
            <person name="Tuskan G."/>
            <person name="Grattapaglia D."/>
            <person name="Rokhsar D.S."/>
        </authorList>
    </citation>
    <scope>NUCLEOTIDE SEQUENCE</scope>
    <source>
        <tissue evidence="2">Leaf extractions</tissue>
    </source>
</reference>
<dbReference type="InParanoid" id="A0A059CG44"/>
<accession>A0A059CG44</accession>
<protein>
    <recommendedName>
        <fullName evidence="1">MATH domain-containing protein</fullName>
    </recommendedName>
</protein>
<organism evidence="2">
    <name type="scientific">Eucalyptus grandis</name>
    <name type="common">Flooded gum</name>
    <dbReference type="NCBI Taxonomy" id="71139"/>
    <lineage>
        <taxon>Eukaryota</taxon>
        <taxon>Viridiplantae</taxon>
        <taxon>Streptophyta</taxon>
        <taxon>Embryophyta</taxon>
        <taxon>Tracheophyta</taxon>
        <taxon>Spermatophyta</taxon>
        <taxon>Magnoliopsida</taxon>
        <taxon>eudicotyledons</taxon>
        <taxon>Gunneridae</taxon>
        <taxon>Pentapetalae</taxon>
        <taxon>rosids</taxon>
        <taxon>malvids</taxon>
        <taxon>Myrtales</taxon>
        <taxon>Myrtaceae</taxon>
        <taxon>Myrtoideae</taxon>
        <taxon>Eucalypteae</taxon>
        <taxon>Eucalyptus</taxon>
    </lineage>
</organism>
<dbReference type="Gramene" id="KCW77146">
    <property type="protein sequence ID" value="KCW77146"/>
    <property type="gene ID" value="EUGRSUZ_D01491"/>
</dbReference>
<dbReference type="EMBL" id="KK198756">
    <property type="protein sequence ID" value="KCW77146.1"/>
    <property type="molecule type" value="Genomic_DNA"/>
</dbReference>
<sequence>MKVYAEFNLRVLDQLKNNNKEKRFKRWLSAPRPREGAVDFMPLKDLEKSAKGFVKDDALVVDVQISVVSKL</sequence>
<dbReference type="InterPro" id="IPR008974">
    <property type="entry name" value="TRAF-like"/>
</dbReference>
<feature type="domain" description="MATH" evidence="1">
    <location>
        <begin position="1"/>
        <end position="65"/>
    </location>
</feature>
<dbReference type="Pfam" id="PF22486">
    <property type="entry name" value="MATH_2"/>
    <property type="match status" value="1"/>
</dbReference>
<dbReference type="InterPro" id="IPR002083">
    <property type="entry name" value="MATH/TRAF_dom"/>
</dbReference>
<proteinExistence type="predicted"/>
<dbReference type="AlphaFoldDB" id="A0A059CG44"/>
<dbReference type="PROSITE" id="PS50144">
    <property type="entry name" value="MATH"/>
    <property type="match status" value="1"/>
</dbReference>
<dbReference type="SUPFAM" id="SSF49599">
    <property type="entry name" value="TRAF domain-like"/>
    <property type="match status" value="1"/>
</dbReference>
<gene>
    <name evidence="2" type="ORF">EUGRSUZ_D01491</name>
</gene>
<dbReference type="Gene3D" id="2.60.210.10">
    <property type="entry name" value="Apoptosis, Tumor Necrosis Factor Receptor Associated Protein 2, Chain A"/>
    <property type="match status" value="1"/>
</dbReference>
<name>A0A059CG44_EUCGR</name>